<evidence type="ECO:0000256" key="1">
    <source>
        <dbReference type="ARBA" id="ARBA00005519"/>
    </source>
</evidence>
<dbReference type="SUPFAM" id="SSF49899">
    <property type="entry name" value="Concanavalin A-like lectins/glucanases"/>
    <property type="match status" value="1"/>
</dbReference>
<dbReference type="PANTHER" id="PTHR34002:SF9">
    <property type="entry name" value="XYLOGLUCAN-SPECIFIC ENDO-BETA-1,4-GLUCANASE A"/>
    <property type="match status" value="1"/>
</dbReference>
<dbReference type="Pfam" id="PF01670">
    <property type="entry name" value="Glyco_hydro_12"/>
    <property type="match status" value="1"/>
</dbReference>
<dbReference type="PANTHER" id="PTHR34002">
    <property type="entry name" value="BLR1656 PROTEIN"/>
    <property type="match status" value="1"/>
</dbReference>
<comment type="caution">
    <text evidence="3">The sequence shown here is derived from an EMBL/GenBank/DDBJ whole genome shotgun (WGS) entry which is preliminary data.</text>
</comment>
<keyword evidence="4" id="KW-1185">Reference proteome</keyword>
<sequence length="328" mass="36937">MFRWLVNVGLLALPIAATLGILIGLQAHRQALGQQPLFSPPIITKWVEQTYCQRYHGVRPDTKGQQYTRLSSVPCSHNQPLTLAVNPNQWGIETGDPGFLCMNVTTYDNQTYATKTTAPQFKVFWQYPSFTDQRSVHAFPNIKLDDDVLPVKLQRVQEIDVDFQWTMRLDNDTGPTSSLDDFKKANVNSNVAIDMFVDKDKEKAKDAEKADFEVMVWFAAIGPATFAIGQKEGPIMSKNVDGTNFNLFYGQNDRKQHVLTWKSTSNADEFHGDLAPLINEVLDTNRPGFPSSSDYLGYFSFGSEAYFSNKPVTFSVPSLSIDIRRTKS</sequence>
<dbReference type="InterPro" id="IPR013319">
    <property type="entry name" value="GH11/12"/>
</dbReference>
<organism evidence="3 4">
    <name type="scientific">Ophiocordyceps camponoti-rufipedis</name>
    <dbReference type="NCBI Taxonomy" id="2004952"/>
    <lineage>
        <taxon>Eukaryota</taxon>
        <taxon>Fungi</taxon>
        <taxon>Dikarya</taxon>
        <taxon>Ascomycota</taxon>
        <taxon>Pezizomycotina</taxon>
        <taxon>Sordariomycetes</taxon>
        <taxon>Hypocreomycetidae</taxon>
        <taxon>Hypocreales</taxon>
        <taxon>Ophiocordycipitaceae</taxon>
        <taxon>Ophiocordyceps</taxon>
    </lineage>
</organism>
<accession>A0A2C5YK81</accession>
<dbReference type="STRING" id="2004952.A0A2C5YK81"/>
<dbReference type="InterPro" id="IPR002594">
    <property type="entry name" value="GH12"/>
</dbReference>
<evidence type="ECO:0000256" key="2">
    <source>
        <dbReference type="RuleBase" id="RU361163"/>
    </source>
</evidence>
<evidence type="ECO:0000313" key="4">
    <source>
        <dbReference type="Proteomes" id="UP000226431"/>
    </source>
</evidence>
<reference evidence="3 4" key="1">
    <citation type="submission" date="2017-06" db="EMBL/GenBank/DDBJ databases">
        <title>Ant-infecting Ophiocordyceps genomes reveal a high diversity of potential behavioral manipulation genes and a possible major role for enterotoxins.</title>
        <authorList>
            <person name="De Bekker C."/>
            <person name="Evans H.C."/>
            <person name="Brachmann A."/>
            <person name="Hughes D.P."/>
        </authorList>
    </citation>
    <scope>NUCLEOTIDE SEQUENCE [LARGE SCALE GENOMIC DNA]</scope>
    <source>
        <strain evidence="3 4">Map16</strain>
    </source>
</reference>
<keyword evidence="2" id="KW-0119">Carbohydrate metabolism</keyword>
<dbReference type="AlphaFoldDB" id="A0A2C5YK81"/>
<keyword evidence="2" id="KW-0624">Polysaccharide degradation</keyword>
<dbReference type="EMBL" id="NJES01000077">
    <property type="protein sequence ID" value="PHH78488.1"/>
    <property type="molecule type" value="Genomic_DNA"/>
</dbReference>
<dbReference type="OrthoDB" id="89349at2759"/>
<dbReference type="GO" id="GO:0008810">
    <property type="term" value="F:cellulase activity"/>
    <property type="evidence" value="ECO:0007669"/>
    <property type="project" value="InterPro"/>
</dbReference>
<dbReference type="Gene3D" id="2.60.120.180">
    <property type="match status" value="1"/>
</dbReference>
<dbReference type="GO" id="GO:0000272">
    <property type="term" value="P:polysaccharide catabolic process"/>
    <property type="evidence" value="ECO:0007669"/>
    <property type="project" value="UniProtKB-KW"/>
</dbReference>
<name>A0A2C5YK81_9HYPO</name>
<dbReference type="Proteomes" id="UP000226431">
    <property type="component" value="Unassembled WGS sequence"/>
</dbReference>
<keyword evidence="2" id="KW-0378">Hydrolase</keyword>
<evidence type="ECO:0000313" key="3">
    <source>
        <dbReference type="EMBL" id="PHH78488.1"/>
    </source>
</evidence>
<proteinExistence type="inferred from homology"/>
<gene>
    <name evidence="3" type="ORF">CDD80_6756</name>
</gene>
<dbReference type="InterPro" id="IPR013320">
    <property type="entry name" value="ConA-like_dom_sf"/>
</dbReference>
<keyword evidence="2" id="KW-0326">Glycosidase</keyword>
<comment type="similarity">
    <text evidence="1 2">Belongs to the glycosyl hydrolase 12 (cellulase H) family.</text>
</comment>
<protein>
    <submittedName>
        <fullName evidence="3">Uncharacterized protein</fullName>
    </submittedName>
</protein>